<proteinExistence type="predicted"/>
<evidence type="ECO:0000313" key="2">
    <source>
        <dbReference type="Proteomes" id="UP000625283"/>
    </source>
</evidence>
<dbReference type="EMBL" id="JAERTY010000003">
    <property type="protein sequence ID" value="MBL1408271.1"/>
    <property type="molecule type" value="Genomic_DNA"/>
</dbReference>
<dbReference type="Proteomes" id="UP000625283">
    <property type="component" value="Unassembled WGS sequence"/>
</dbReference>
<protein>
    <submittedName>
        <fullName evidence="1">Uncharacterized protein</fullName>
    </submittedName>
</protein>
<name>A0ABS1R0R5_9SPHI</name>
<keyword evidence="2" id="KW-1185">Reference proteome</keyword>
<sequence length="296" mass="33662">MEDLKSEDWNHERAILDISFENQVGAATIFRDEDFNGKVTFMYNEAQGHPNELKIRSLELSVGAKSTVGVNEVIHFNDSHEAILKVTSASGKEREWKLNYVAFKDDLVGTWEITTLSVYGGAWPEYGGAATINDMAARSWNWSGDNTGPIAEYDNTLTFTLEGITEEGDAYGKVFNDKGPDNKFGDFIFITDPDGSRTPIDVNSKYRKIPKGEGTWKRNAKQGTITFSSDDVVSTGRFVTSGTYQMDTYNNKIIIPDQAFEFEYQPSFIWLDIYNDRERFVENLKKYWIQVRKVNP</sequence>
<gene>
    <name evidence="1" type="ORF">JKG61_05855</name>
</gene>
<organism evidence="1 2">
    <name type="scientific">Sphingobacterium faecale</name>
    <dbReference type="NCBI Taxonomy" id="2803775"/>
    <lineage>
        <taxon>Bacteria</taxon>
        <taxon>Pseudomonadati</taxon>
        <taxon>Bacteroidota</taxon>
        <taxon>Sphingobacteriia</taxon>
        <taxon>Sphingobacteriales</taxon>
        <taxon>Sphingobacteriaceae</taxon>
        <taxon>Sphingobacterium</taxon>
    </lineage>
</organism>
<accession>A0ABS1R0R5</accession>
<evidence type="ECO:0000313" key="1">
    <source>
        <dbReference type="EMBL" id="MBL1408271.1"/>
    </source>
</evidence>
<comment type="caution">
    <text evidence="1">The sequence shown here is derived from an EMBL/GenBank/DDBJ whole genome shotgun (WGS) entry which is preliminary data.</text>
</comment>
<reference evidence="1 2" key="1">
    <citation type="submission" date="2021-01" db="EMBL/GenBank/DDBJ databases">
        <title>C459-1 draft genome sequence.</title>
        <authorList>
            <person name="Zhang X.-F."/>
        </authorList>
    </citation>
    <scope>NUCLEOTIDE SEQUENCE [LARGE SCALE GENOMIC DNA]</scope>
    <source>
        <strain evidence="2">C459-1</strain>
    </source>
</reference>
<dbReference type="RefSeq" id="WP_202102051.1">
    <property type="nucleotide sequence ID" value="NZ_JAERTY010000003.1"/>
</dbReference>